<dbReference type="SUPFAM" id="SSF48371">
    <property type="entry name" value="ARM repeat"/>
    <property type="match status" value="1"/>
</dbReference>
<evidence type="ECO:0000313" key="1">
    <source>
        <dbReference type="EMBL" id="OHT07171.1"/>
    </source>
</evidence>
<protein>
    <submittedName>
        <fullName evidence="1">Uncharacterized protein</fullName>
    </submittedName>
</protein>
<reference evidence="1" key="1">
    <citation type="submission" date="2016-10" db="EMBL/GenBank/DDBJ databases">
        <authorList>
            <person name="Benchimol M."/>
            <person name="Almeida L.G."/>
            <person name="Vasconcelos A.T."/>
            <person name="Perreira-Neves A."/>
            <person name="Rosa I.A."/>
            <person name="Tasca T."/>
            <person name="Bogo M.R."/>
            <person name="de Souza W."/>
        </authorList>
    </citation>
    <scope>NUCLEOTIDE SEQUENCE [LARGE SCALE GENOMIC DNA]</scope>
    <source>
        <strain evidence="1">K</strain>
    </source>
</reference>
<dbReference type="InterPro" id="IPR016024">
    <property type="entry name" value="ARM-type_fold"/>
</dbReference>
<keyword evidence="2" id="KW-1185">Reference proteome</keyword>
<organism evidence="1 2">
    <name type="scientific">Tritrichomonas foetus</name>
    <dbReference type="NCBI Taxonomy" id="1144522"/>
    <lineage>
        <taxon>Eukaryota</taxon>
        <taxon>Metamonada</taxon>
        <taxon>Parabasalia</taxon>
        <taxon>Tritrichomonadida</taxon>
        <taxon>Tritrichomonadidae</taxon>
        <taxon>Tritrichomonas</taxon>
    </lineage>
</organism>
<dbReference type="AlphaFoldDB" id="A0A1J4K7J6"/>
<proteinExistence type="predicted"/>
<comment type="caution">
    <text evidence="1">The sequence shown here is derived from an EMBL/GenBank/DDBJ whole genome shotgun (WGS) entry which is preliminary data.</text>
</comment>
<accession>A0A1J4K7J6</accession>
<evidence type="ECO:0000313" key="2">
    <source>
        <dbReference type="Proteomes" id="UP000179807"/>
    </source>
</evidence>
<dbReference type="EMBL" id="MLAK01000704">
    <property type="protein sequence ID" value="OHT07171.1"/>
    <property type="molecule type" value="Genomic_DNA"/>
</dbReference>
<gene>
    <name evidence="1" type="ORF">TRFO_01302</name>
</gene>
<dbReference type="GeneID" id="94824726"/>
<dbReference type="RefSeq" id="XP_068360307.1">
    <property type="nucleotide sequence ID" value="XM_068490022.1"/>
</dbReference>
<dbReference type="VEuPathDB" id="TrichDB:TRFO_01302"/>
<sequence>MRSLKQTLTQQSLLFRDLGDRHPFPGNISKQNNENRNDSNFFEKISNAIKSNNHHLILWALSLFPKACAADKKCMQLIPNIIFLFHHNLPTMEYAAITCARDLARSLGKIVAAPLLSPIIDRMENNPAIEYAECLSIILPFFTKESFQSCILPHILNLISRDDIAYHFTVGEIFVNSSAENFHITSEQFLKIISSKVIAENYLDQIIRSTRKCFNGEWETKVLPSLLMQNFRSNPELRSGYIKNILNLKDIFTPQVYFTFVIEGFKWAEENEEIATNLLLKSQNIIELKSSIILPLIKKTLFMVTKSTNIETLIKLPKIICENLSIFVEMDTKNNGHLGGFDSSQILSNIGFNKDAKVRKAVMTEFVSLLIYAQHYPSISNTLFQIYANQLNDPIQEILDDLCNPVIFTMVDTKFLVEITPVLFSMMASIKQWRIFRKAISIISSLPRNAIIKCWQDIFYISVDKLCESRALLPTFVEFIECLSNFFQDYKELMVLFGLIITSFGTNQSAKMREMFPQVSTAFFLYKHCQGIVEILWKEMIKLSDDQFSSVRANVLKKIPKFKLYFMRKELYELEKEANALFQKLGEDEDPFVCAMWNETKKDMADLSQLVPAKTDITIENSQSNNKAILLSQIPNQTKGSTPLLPVLGSKSTKFVKVTRNNVQTRRVVRKSTSKVPLSKPKMLSPSPVSFGSTIKEITCLPMISSHLNMGQ</sequence>
<dbReference type="Proteomes" id="UP000179807">
    <property type="component" value="Unassembled WGS sequence"/>
</dbReference>
<name>A0A1J4K7J6_9EUKA</name>